<dbReference type="AlphaFoldDB" id="A0A8X6UIQ7"/>
<proteinExistence type="predicted"/>
<feature type="non-terminal residue" evidence="1">
    <location>
        <position position="1"/>
    </location>
</feature>
<sequence>RSIGGRILGIRTCQRRSTPTATSNTGTVAAA</sequence>
<dbReference type="Proteomes" id="UP000887013">
    <property type="component" value="Unassembled WGS sequence"/>
</dbReference>
<reference evidence="1" key="1">
    <citation type="submission" date="2020-08" db="EMBL/GenBank/DDBJ databases">
        <title>Multicomponent nature underlies the extraordinary mechanical properties of spider dragline silk.</title>
        <authorList>
            <person name="Kono N."/>
            <person name="Nakamura H."/>
            <person name="Mori M."/>
            <person name="Yoshida Y."/>
            <person name="Ohtoshi R."/>
            <person name="Malay A.D."/>
            <person name="Moran D.A.P."/>
            <person name="Tomita M."/>
            <person name="Numata K."/>
            <person name="Arakawa K."/>
        </authorList>
    </citation>
    <scope>NUCLEOTIDE SEQUENCE</scope>
</reference>
<gene>
    <name evidence="1" type="ORF">NPIL_34251</name>
</gene>
<evidence type="ECO:0000313" key="2">
    <source>
        <dbReference type="Proteomes" id="UP000887013"/>
    </source>
</evidence>
<dbReference type="EMBL" id="BMAW01079140">
    <property type="protein sequence ID" value="GFU14159.1"/>
    <property type="molecule type" value="Genomic_DNA"/>
</dbReference>
<protein>
    <submittedName>
        <fullName evidence="1">Uncharacterized protein</fullName>
    </submittedName>
</protein>
<name>A0A8X6UIQ7_NEPPI</name>
<comment type="caution">
    <text evidence="1">The sequence shown here is derived from an EMBL/GenBank/DDBJ whole genome shotgun (WGS) entry which is preliminary data.</text>
</comment>
<organism evidence="1 2">
    <name type="scientific">Nephila pilipes</name>
    <name type="common">Giant wood spider</name>
    <name type="synonym">Nephila maculata</name>
    <dbReference type="NCBI Taxonomy" id="299642"/>
    <lineage>
        <taxon>Eukaryota</taxon>
        <taxon>Metazoa</taxon>
        <taxon>Ecdysozoa</taxon>
        <taxon>Arthropoda</taxon>
        <taxon>Chelicerata</taxon>
        <taxon>Arachnida</taxon>
        <taxon>Araneae</taxon>
        <taxon>Araneomorphae</taxon>
        <taxon>Entelegynae</taxon>
        <taxon>Araneoidea</taxon>
        <taxon>Nephilidae</taxon>
        <taxon>Nephila</taxon>
    </lineage>
</organism>
<accession>A0A8X6UIQ7</accession>
<keyword evidence="2" id="KW-1185">Reference proteome</keyword>
<evidence type="ECO:0000313" key="1">
    <source>
        <dbReference type="EMBL" id="GFU14159.1"/>
    </source>
</evidence>